<sequence>MFKNTQSKYGSVSKFLHWSMAIILMGLFSIGLYMTGLDYYDPLYHKLPWWHKSFGLLTLFLLVFRVLWTFINLKPKALETHKKWEIKIANWIKRIFYFLILIIVLSGYLISTAKGKGIEFFTLFKIPAITPEIEADIADLIGLGHKIMAITLALLVALHILAALKHHFIDKDKTLKRMIND</sequence>
<dbReference type="Pfam" id="PF01292">
    <property type="entry name" value="Ni_hydr_CYTB"/>
    <property type="match status" value="1"/>
</dbReference>
<comment type="subcellular location">
    <subcellularLocation>
        <location evidence="2">Cell membrane</location>
        <topology evidence="2">Multi-pass membrane protein</topology>
    </subcellularLocation>
</comment>
<keyword evidence="7" id="KW-0479">Metal-binding</keyword>
<evidence type="ECO:0000256" key="2">
    <source>
        <dbReference type="ARBA" id="ARBA00004651"/>
    </source>
</evidence>
<evidence type="ECO:0000256" key="10">
    <source>
        <dbReference type="ARBA" id="ARBA00023004"/>
    </source>
</evidence>
<feature type="domain" description="Cytochrome b561 bacterial/Ni-hydrogenase" evidence="14">
    <location>
        <begin position="9"/>
        <end position="180"/>
    </location>
</feature>
<keyword evidence="10" id="KW-0408">Iron</keyword>
<comment type="similarity">
    <text evidence="12">Belongs to the cytochrome b561 family.</text>
</comment>
<dbReference type="GO" id="GO:0046872">
    <property type="term" value="F:metal ion binding"/>
    <property type="evidence" value="ECO:0007669"/>
    <property type="project" value="UniProtKB-KW"/>
</dbReference>
<feature type="transmembrane region" description="Helical" evidence="13">
    <location>
        <begin position="15"/>
        <end position="34"/>
    </location>
</feature>
<keyword evidence="5" id="KW-0349">Heme</keyword>
<evidence type="ECO:0000256" key="11">
    <source>
        <dbReference type="ARBA" id="ARBA00023136"/>
    </source>
</evidence>
<dbReference type="InterPro" id="IPR011577">
    <property type="entry name" value="Cyt_b561_bac/Ni-Hgenase"/>
</dbReference>
<keyword evidence="3" id="KW-0813">Transport</keyword>
<keyword evidence="11 13" id="KW-0472">Membrane</keyword>
<evidence type="ECO:0000256" key="4">
    <source>
        <dbReference type="ARBA" id="ARBA00022475"/>
    </source>
</evidence>
<dbReference type="Proteomes" id="UP000885750">
    <property type="component" value="Unassembled WGS sequence"/>
</dbReference>
<dbReference type="PANTHER" id="PTHR30529">
    <property type="entry name" value="CYTOCHROME B561"/>
    <property type="match status" value="1"/>
</dbReference>
<gene>
    <name evidence="15" type="ORF">ENJ51_11380</name>
</gene>
<comment type="caution">
    <text evidence="15">The sequence shown here is derived from an EMBL/GenBank/DDBJ whole genome shotgun (WGS) entry which is preliminary data.</text>
</comment>
<evidence type="ECO:0000256" key="3">
    <source>
        <dbReference type="ARBA" id="ARBA00022448"/>
    </source>
</evidence>
<keyword evidence="4" id="KW-1003">Cell membrane</keyword>
<dbReference type="InterPro" id="IPR052168">
    <property type="entry name" value="Cytochrome_b561_oxidase"/>
</dbReference>
<evidence type="ECO:0000256" key="12">
    <source>
        <dbReference type="ARBA" id="ARBA00037975"/>
    </source>
</evidence>
<feature type="transmembrane region" description="Helical" evidence="13">
    <location>
        <begin position="147"/>
        <end position="168"/>
    </location>
</feature>
<keyword evidence="6 13" id="KW-0812">Transmembrane</keyword>
<evidence type="ECO:0000256" key="1">
    <source>
        <dbReference type="ARBA" id="ARBA00001970"/>
    </source>
</evidence>
<dbReference type="GO" id="GO:0020037">
    <property type="term" value="F:heme binding"/>
    <property type="evidence" value="ECO:0007669"/>
    <property type="project" value="TreeGrafter"/>
</dbReference>
<evidence type="ECO:0000256" key="9">
    <source>
        <dbReference type="ARBA" id="ARBA00022989"/>
    </source>
</evidence>
<evidence type="ECO:0000256" key="7">
    <source>
        <dbReference type="ARBA" id="ARBA00022723"/>
    </source>
</evidence>
<keyword evidence="9 13" id="KW-1133">Transmembrane helix</keyword>
<feature type="transmembrane region" description="Helical" evidence="13">
    <location>
        <begin position="54"/>
        <end position="73"/>
    </location>
</feature>
<evidence type="ECO:0000256" key="8">
    <source>
        <dbReference type="ARBA" id="ARBA00022982"/>
    </source>
</evidence>
<protein>
    <submittedName>
        <fullName evidence="15">Cytochrome b</fullName>
    </submittedName>
</protein>
<dbReference type="EMBL" id="DRMS01000428">
    <property type="protein sequence ID" value="HFC93400.1"/>
    <property type="molecule type" value="Genomic_DNA"/>
</dbReference>
<dbReference type="AlphaFoldDB" id="A0A7V2T2C7"/>
<dbReference type="GO" id="GO:0009055">
    <property type="term" value="F:electron transfer activity"/>
    <property type="evidence" value="ECO:0007669"/>
    <property type="project" value="InterPro"/>
</dbReference>
<reference evidence="15" key="1">
    <citation type="journal article" date="2020" name="mSystems">
        <title>Genome- and Community-Level Interaction Insights into Carbon Utilization and Element Cycling Functions of Hydrothermarchaeota in Hydrothermal Sediment.</title>
        <authorList>
            <person name="Zhou Z."/>
            <person name="Liu Y."/>
            <person name="Xu W."/>
            <person name="Pan J."/>
            <person name="Luo Z.H."/>
            <person name="Li M."/>
        </authorList>
    </citation>
    <scope>NUCLEOTIDE SEQUENCE [LARGE SCALE GENOMIC DNA]</scope>
    <source>
        <strain evidence="15">HyVt-493</strain>
    </source>
</reference>
<comment type="cofactor">
    <cofactor evidence="1">
        <name>heme b</name>
        <dbReference type="ChEBI" id="CHEBI:60344"/>
    </cofactor>
</comment>
<evidence type="ECO:0000313" key="15">
    <source>
        <dbReference type="EMBL" id="HFC93400.1"/>
    </source>
</evidence>
<dbReference type="PANTHER" id="PTHR30529:SF1">
    <property type="entry name" value="CYTOCHROME B561 HOMOLOG 2"/>
    <property type="match status" value="1"/>
</dbReference>
<dbReference type="InterPro" id="IPR016174">
    <property type="entry name" value="Di-haem_cyt_TM"/>
</dbReference>
<evidence type="ECO:0000259" key="14">
    <source>
        <dbReference type="Pfam" id="PF01292"/>
    </source>
</evidence>
<evidence type="ECO:0000256" key="6">
    <source>
        <dbReference type="ARBA" id="ARBA00022692"/>
    </source>
</evidence>
<feature type="transmembrane region" description="Helical" evidence="13">
    <location>
        <begin position="94"/>
        <end position="111"/>
    </location>
</feature>
<dbReference type="SUPFAM" id="SSF81342">
    <property type="entry name" value="Transmembrane di-heme cytochromes"/>
    <property type="match status" value="1"/>
</dbReference>
<evidence type="ECO:0000256" key="5">
    <source>
        <dbReference type="ARBA" id="ARBA00022617"/>
    </source>
</evidence>
<dbReference type="GO" id="GO:0022904">
    <property type="term" value="P:respiratory electron transport chain"/>
    <property type="evidence" value="ECO:0007669"/>
    <property type="project" value="InterPro"/>
</dbReference>
<organism evidence="15">
    <name type="scientific">Leucothrix mucor</name>
    <dbReference type="NCBI Taxonomy" id="45248"/>
    <lineage>
        <taxon>Bacteria</taxon>
        <taxon>Pseudomonadati</taxon>
        <taxon>Pseudomonadota</taxon>
        <taxon>Gammaproteobacteria</taxon>
        <taxon>Thiotrichales</taxon>
        <taxon>Thiotrichaceae</taxon>
        <taxon>Leucothrix</taxon>
    </lineage>
</organism>
<name>A0A7V2T2C7_LEUMU</name>
<proteinExistence type="inferred from homology"/>
<accession>A0A7V2T2C7</accession>
<dbReference type="Gene3D" id="1.20.950.20">
    <property type="entry name" value="Transmembrane di-heme cytochromes, Chain C"/>
    <property type="match status" value="1"/>
</dbReference>
<evidence type="ECO:0000256" key="13">
    <source>
        <dbReference type="SAM" id="Phobius"/>
    </source>
</evidence>
<dbReference type="GO" id="GO:0005886">
    <property type="term" value="C:plasma membrane"/>
    <property type="evidence" value="ECO:0007669"/>
    <property type="project" value="UniProtKB-SubCell"/>
</dbReference>
<keyword evidence="8" id="KW-0249">Electron transport</keyword>